<dbReference type="Gene3D" id="1.10.3720.10">
    <property type="entry name" value="MetI-like"/>
    <property type="match status" value="1"/>
</dbReference>
<dbReference type="CDD" id="cd06261">
    <property type="entry name" value="TM_PBP2"/>
    <property type="match status" value="1"/>
</dbReference>
<dbReference type="PANTHER" id="PTHR32243:SF18">
    <property type="entry name" value="INNER MEMBRANE ABC TRANSPORTER PERMEASE PROTEIN YCJP"/>
    <property type="match status" value="1"/>
</dbReference>
<sequence>MKRKRFLSIGIALGVGVVVLFSLAPFLWQVVTSLKPSNEIFSRPVRYIPSHLDLSAYVKIFSRHPFARQILNSVFIACAGTFLCLFASSLASYALARLRLRGGRGFLLFLLFLSLFPPVVLIVPLYEMVSTFGLMNNYLALIIPYAALNVPFATWVLTSFFRQIPEALEDAAKVDGLSCLGILVRIILPLSAPALATTAILVFIFCWNEFLFALTFMTRATSRTVPVGIAMLSGASQYEIPWDQISAATVLTTLPLVAFVVLFQRRIVEGLTAGAVKG</sequence>
<dbReference type="InterPro" id="IPR000515">
    <property type="entry name" value="MetI-like"/>
</dbReference>
<dbReference type="InterPro" id="IPR050901">
    <property type="entry name" value="BP-dep_ABC_trans_perm"/>
</dbReference>
<evidence type="ECO:0000256" key="1">
    <source>
        <dbReference type="ARBA" id="ARBA00004651"/>
    </source>
</evidence>
<dbReference type="PROSITE" id="PS50928">
    <property type="entry name" value="ABC_TM1"/>
    <property type="match status" value="1"/>
</dbReference>
<keyword evidence="2 7" id="KW-0813">Transport</keyword>
<dbReference type="SUPFAM" id="SSF161098">
    <property type="entry name" value="MetI-like"/>
    <property type="match status" value="1"/>
</dbReference>
<evidence type="ECO:0000256" key="2">
    <source>
        <dbReference type="ARBA" id="ARBA00022448"/>
    </source>
</evidence>
<dbReference type="Pfam" id="PF00528">
    <property type="entry name" value="BPD_transp_1"/>
    <property type="match status" value="1"/>
</dbReference>
<keyword evidence="3" id="KW-1003">Cell membrane</keyword>
<dbReference type="GO" id="GO:0005886">
    <property type="term" value="C:plasma membrane"/>
    <property type="evidence" value="ECO:0007669"/>
    <property type="project" value="UniProtKB-SubCell"/>
</dbReference>
<name>A0A7V4DEL4_9BACT</name>
<feature type="transmembrane region" description="Helical" evidence="7">
    <location>
        <begin position="245"/>
        <end position="263"/>
    </location>
</feature>
<evidence type="ECO:0000259" key="8">
    <source>
        <dbReference type="PROSITE" id="PS50928"/>
    </source>
</evidence>
<feature type="transmembrane region" description="Helical" evidence="7">
    <location>
        <begin position="106"/>
        <end position="126"/>
    </location>
</feature>
<proteinExistence type="inferred from homology"/>
<evidence type="ECO:0000256" key="5">
    <source>
        <dbReference type="ARBA" id="ARBA00022989"/>
    </source>
</evidence>
<evidence type="ECO:0000256" key="3">
    <source>
        <dbReference type="ARBA" id="ARBA00022475"/>
    </source>
</evidence>
<organism evidence="9">
    <name type="scientific">Candidatus Caldatribacterium californiense</name>
    <dbReference type="NCBI Taxonomy" id="1454726"/>
    <lineage>
        <taxon>Bacteria</taxon>
        <taxon>Pseudomonadati</taxon>
        <taxon>Atribacterota</taxon>
        <taxon>Atribacteria</taxon>
        <taxon>Atribacterales</taxon>
        <taxon>Candidatus Caldatribacteriaceae</taxon>
        <taxon>Candidatus Caldatribacterium</taxon>
    </lineage>
</organism>
<gene>
    <name evidence="9" type="ORF">ENV30_08380</name>
</gene>
<reference evidence="9" key="1">
    <citation type="journal article" date="2020" name="mSystems">
        <title>Genome- and Community-Level Interaction Insights into Carbon Utilization and Element Cycling Functions of Hydrothermarchaeota in Hydrothermal Sediment.</title>
        <authorList>
            <person name="Zhou Z."/>
            <person name="Liu Y."/>
            <person name="Xu W."/>
            <person name="Pan J."/>
            <person name="Luo Z.H."/>
            <person name="Li M."/>
        </authorList>
    </citation>
    <scope>NUCLEOTIDE SEQUENCE [LARGE SCALE GENOMIC DNA]</scope>
    <source>
        <strain evidence="9">SpSt-747</strain>
    </source>
</reference>
<protein>
    <submittedName>
        <fullName evidence="9">Carbohydrate ABC transporter permease</fullName>
    </submittedName>
</protein>
<evidence type="ECO:0000313" key="9">
    <source>
        <dbReference type="EMBL" id="HGI31301.1"/>
    </source>
</evidence>
<dbReference type="PANTHER" id="PTHR32243">
    <property type="entry name" value="MALTOSE TRANSPORT SYSTEM PERMEASE-RELATED"/>
    <property type="match status" value="1"/>
</dbReference>
<comment type="subcellular location">
    <subcellularLocation>
        <location evidence="1 7">Cell membrane</location>
        <topology evidence="1 7">Multi-pass membrane protein</topology>
    </subcellularLocation>
</comment>
<evidence type="ECO:0000256" key="4">
    <source>
        <dbReference type="ARBA" id="ARBA00022692"/>
    </source>
</evidence>
<dbReference type="AlphaFoldDB" id="A0A7V4DEL4"/>
<feature type="transmembrane region" description="Helical" evidence="7">
    <location>
        <begin position="182"/>
        <end position="205"/>
    </location>
</feature>
<feature type="transmembrane region" description="Helical" evidence="7">
    <location>
        <begin position="70"/>
        <end position="94"/>
    </location>
</feature>
<keyword evidence="5 7" id="KW-1133">Transmembrane helix</keyword>
<feature type="domain" description="ABC transmembrane type-1" evidence="8">
    <location>
        <begin position="70"/>
        <end position="263"/>
    </location>
</feature>
<keyword evidence="6 7" id="KW-0472">Membrane</keyword>
<keyword evidence="4 7" id="KW-0812">Transmembrane</keyword>
<comment type="caution">
    <text evidence="9">The sequence shown here is derived from an EMBL/GenBank/DDBJ whole genome shotgun (WGS) entry which is preliminary data.</text>
</comment>
<feature type="transmembrane region" description="Helical" evidence="7">
    <location>
        <begin position="7"/>
        <end position="28"/>
    </location>
</feature>
<accession>A0A7V4DEL4</accession>
<evidence type="ECO:0000256" key="6">
    <source>
        <dbReference type="ARBA" id="ARBA00023136"/>
    </source>
</evidence>
<evidence type="ECO:0000256" key="7">
    <source>
        <dbReference type="RuleBase" id="RU363032"/>
    </source>
</evidence>
<dbReference type="EMBL" id="DTFV01000120">
    <property type="protein sequence ID" value="HGI31301.1"/>
    <property type="molecule type" value="Genomic_DNA"/>
</dbReference>
<feature type="transmembrane region" description="Helical" evidence="7">
    <location>
        <begin position="138"/>
        <end position="161"/>
    </location>
</feature>
<dbReference type="GO" id="GO:0055085">
    <property type="term" value="P:transmembrane transport"/>
    <property type="evidence" value="ECO:0007669"/>
    <property type="project" value="InterPro"/>
</dbReference>
<comment type="similarity">
    <text evidence="7">Belongs to the binding-protein-dependent transport system permease family.</text>
</comment>
<dbReference type="InterPro" id="IPR035906">
    <property type="entry name" value="MetI-like_sf"/>
</dbReference>